<dbReference type="PANTHER" id="PTHR30290:SF38">
    <property type="entry name" value="D,D-DIPEPTIDE-BINDING PERIPLASMIC PROTEIN DDPA-RELATED"/>
    <property type="match status" value="1"/>
</dbReference>
<feature type="signal peptide" evidence="4">
    <location>
        <begin position="1"/>
        <end position="25"/>
    </location>
</feature>
<evidence type="ECO:0000256" key="2">
    <source>
        <dbReference type="ARBA" id="ARBA00005695"/>
    </source>
</evidence>
<comment type="subcellular location">
    <subcellularLocation>
        <location evidence="1">Periplasm</location>
    </subcellularLocation>
</comment>
<protein>
    <submittedName>
        <fullName evidence="6">ABC transporter substrate-binding protein</fullName>
    </submittedName>
</protein>
<comment type="similarity">
    <text evidence="2">Belongs to the bacterial solute-binding protein 5 family.</text>
</comment>
<proteinExistence type="inferred from homology"/>
<organism evidence="6 7">
    <name type="scientific">Devosia sediminis</name>
    <dbReference type="NCBI Taxonomy" id="2798801"/>
    <lineage>
        <taxon>Bacteria</taxon>
        <taxon>Pseudomonadati</taxon>
        <taxon>Pseudomonadota</taxon>
        <taxon>Alphaproteobacteria</taxon>
        <taxon>Hyphomicrobiales</taxon>
        <taxon>Devosiaceae</taxon>
        <taxon>Devosia</taxon>
    </lineage>
</organism>
<dbReference type="RefSeq" id="WP_198876249.1">
    <property type="nucleotide sequence ID" value="NZ_JAEKMH010000002.1"/>
</dbReference>
<evidence type="ECO:0000313" key="7">
    <source>
        <dbReference type="Proteomes" id="UP000602124"/>
    </source>
</evidence>
<dbReference type="Proteomes" id="UP000602124">
    <property type="component" value="Unassembled WGS sequence"/>
</dbReference>
<evidence type="ECO:0000256" key="3">
    <source>
        <dbReference type="ARBA" id="ARBA00022729"/>
    </source>
</evidence>
<gene>
    <name evidence="6" type="ORF">JEQ47_09955</name>
</gene>
<feature type="domain" description="Solute-binding protein family 5" evidence="5">
    <location>
        <begin position="79"/>
        <end position="458"/>
    </location>
</feature>
<dbReference type="InterPro" id="IPR000914">
    <property type="entry name" value="SBP_5_dom"/>
</dbReference>
<evidence type="ECO:0000313" key="6">
    <source>
        <dbReference type="EMBL" id="MBJ3785042.1"/>
    </source>
</evidence>
<dbReference type="Pfam" id="PF00496">
    <property type="entry name" value="SBP_bac_5"/>
    <property type="match status" value="1"/>
</dbReference>
<dbReference type="Gene3D" id="3.40.190.10">
    <property type="entry name" value="Periplasmic binding protein-like II"/>
    <property type="match status" value="1"/>
</dbReference>
<feature type="chain" id="PRO_5037348443" evidence="4">
    <location>
        <begin position="26"/>
        <end position="560"/>
    </location>
</feature>
<dbReference type="CDD" id="cd08509">
    <property type="entry name" value="PBP2_TmCBP_oligosaccharides_like"/>
    <property type="match status" value="1"/>
</dbReference>
<dbReference type="SUPFAM" id="SSF53850">
    <property type="entry name" value="Periplasmic binding protein-like II"/>
    <property type="match status" value="1"/>
</dbReference>
<name>A0A934MHG0_9HYPH</name>
<dbReference type="InterPro" id="IPR023765">
    <property type="entry name" value="SBP_5_CS"/>
</dbReference>
<evidence type="ECO:0000256" key="4">
    <source>
        <dbReference type="SAM" id="SignalP"/>
    </source>
</evidence>
<dbReference type="EMBL" id="JAEKMH010000002">
    <property type="protein sequence ID" value="MBJ3785042.1"/>
    <property type="molecule type" value="Genomic_DNA"/>
</dbReference>
<dbReference type="InterPro" id="IPR039424">
    <property type="entry name" value="SBP_5"/>
</dbReference>
<accession>A0A934MHG0</accession>
<dbReference type="Gene3D" id="3.90.76.10">
    <property type="entry name" value="Dipeptide-binding Protein, Domain 1"/>
    <property type="match status" value="1"/>
</dbReference>
<dbReference type="GO" id="GO:0042938">
    <property type="term" value="P:dipeptide transport"/>
    <property type="evidence" value="ECO:0007669"/>
    <property type="project" value="TreeGrafter"/>
</dbReference>
<dbReference type="AlphaFoldDB" id="A0A934MHG0"/>
<sequence length="560" mass="63258">MKSVRHLAMMTAGLATLALSMPAMAQDERVVLTLHPIDSDALVENFNPNNPTGPQQYVRDFAYEPLWIDNIWHPENDFPALATAYEIADDLMSITYTLREGVKWTDGEDFNADDVVFTFEYAKAHQDYPMGIDVYMEETDTGTVVSAEKIDDYTVKFNLKEPDALARFALGGIYPLPEHIWSSVEDPKNFANTDIVATGPWTEVENFSRSSFELCRNETSRYNADNAIDCLRFPQLNGNEQIIAAMSAGEVDWLGTGLTDPEITFTPQSEFNNYWLPPGGDVNLQINTTKAPFNDLEFRKALSVAIDRDTIVDISTFGLTTHTRFPVGTGEAYATWLDEAALEPYTWLMQYDPDRAIELLEAAGFVDANNDGWRDNPDGSPIEFEINIPNGWTDWINTGQTISENLQDVGINAVVRTMDQGAWNDKARTGDFDSYIMWTNGGATPYNTYNPMFNPRNMEEGRVDYQAMHQMRLPEVEEALQAFRSTADRDAQQAEMTKVHIAVAENLPVIGLFANPTWYEYSTRNFEGWVTEENPFVRPVLFEGTRERVIHALALKPISR</sequence>
<dbReference type="GO" id="GO:1904680">
    <property type="term" value="F:peptide transmembrane transporter activity"/>
    <property type="evidence" value="ECO:0007669"/>
    <property type="project" value="TreeGrafter"/>
</dbReference>
<keyword evidence="3 4" id="KW-0732">Signal</keyword>
<dbReference type="GO" id="GO:0030288">
    <property type="term" value="C:outer membrane-bounded periplasmic space"/>
    <property type="evidence" value="ECO:0007669"/>
    <property type="project" value="TreeGrafter"/>
</dbReference>
<keyword evidence="7" id="KW-1185">Reference proteome</keyword>
<evidence type="ECO:0000256" key="1">
    <source>
        <dbReference type="ARBA" id="ARBA00004418"/>
    </source>
</evidence>
<reference evidence="6" key="1">
    <citation type="submission" date="2020-12" db="EMBL/GenBank/DDBJ databases">
        <title>Devosia sp. MSA67 isolated from Mo River.</title>
        <authorList>
            <person name="Ma F."/>
            <person name="Zi Z."/>
        </authorList>
    </citation>
    <scope>NUCLEOTIDE SEQUENCE</scope>
    <source>
        <strain evidence="6">MSA67</strain>
    </source>
</reference>
<evidence type="ECO:0000259" key="5">
    <source>
        <dbReference type="Pfam" id="PF00496"/>
    </source>
</evidence>
<comment type="caution">
    <text evidence="6">The sequence shown here is derived from an EMBL/GenBank/DDBJ whole genome shotgun (WGS) entry which is preliminary data.</text>
</comment>
<dbReference type="PROSITE" id="PS01040">
    <property type="entry name" value="SBP_BACTERIAL_5"/>
    <property type="match status" value="1"/>
</dbReference>
<dbReference type="Gene3D" id="3.10.105.10">
    <property type="entry name" value="Dipeptide-binding Protein, Domain 3"/>
    <property type="match status" value="1"/>
</dbReference>
<dbReference type="PANTHER" id="PTHR30290">
    <property type="entry name" value="PERIPLASMIC BINDING COMPONENT OF ABC TRANSPORTER"/>
    <property type="match status" value="1"/>
</dbReference>